<dbReference type="STRING" id="1283841.A0A084R0W2"/>
<organism evidence="4 5">
    <name type="scientific">Stachybotrys chlorohalonatus (strain IBT 40285)</name>
    <dbReference type="NCBI Taxonomy" id="1283841"/>
    <lineage>
        <taxon>Eukaryota</taxon>
        <taxon>Fungi</taxon>
        <taxon>Dikarya</taxon>
        <taxon>Ascomycota</taxon>
        <taxon>Pezizomycotina</taxon>
        <taxon>Sordariomycetes</taxon>
        <taxon>Hypocreomycetidae</taxon>
        <taxon>Hypocreales</taxon>
        <taxon>Stachybotryaceae</taxon>
        <taxon>Stachybotrys</taxon>
    </lineage>
</organism>
<dbReference type="PROSITE" id="PS50048">
    <property type="entry name" value="ZN2_CY6_FUNGAL_2"/>
    <property type="match status" value="1"/>
</dbReference>
<dbReference type="Pfam" id="PF00172">
    <property type="entry name" value="Zn_clus"/>
    <property type="match status" value="1"/>
</dbReference>
<dbReference type="HOGENOM" id="CLU_019833_0_0_1"/>
<dbReference type="SUPFAM" id="SSF57701">
    <property type="entry name" value="Zn2/Cys6 DNA-binding domain"/>
    <property type="match status" value="1"/>
</dbReference>
<dbReference type="OMA" id="NNDAMEY"/>
<feature type="region of interest" description="Disordered" evidence="2">
    <location>
        <begin position="185"/>
        <end position="238"/>
    </location>
</feature>
<proteinExistence type="predicted"/>
<dbReference type="OrthoDB" id="10261408at2759"/>
<evidence type="ECO:0000313" key="5">
    <source>
        <dbReference type="Proteomes" id="UP000028524"/>
    </source>
</evidence>
<keyword evidence="1" id="KW-0539">Nucleus</keyword>
<accession>A0A084R0W2</accession>
<dbReference type="AlphaFoldDB" id="A0A084R0W2"/>
<dbReference type="Gene3D" id="4.10.240.10">
    <property type="entry name" value="Zn(2)-C6 fungal-type DNA-binding domain"/>
    <property type="match status" value="1"/>
</dbReference>
<dbReference type="InterPro" id="IPR001138">
    <property type="entry name" value="Zn2Cys6_DnaBD"/>
</dbReference>
<sequence length="727" mass="81772">MSENFRTLLPALRRQESPSTGGESVEQEPAETTIPGKKRVGTKNACVECRVRKIRCNGERPRCFGCQKRGMEKCVYMSSTSSGGAAAKMVKILQTLPMDRAIHTLNRLREAGNSTSALLAIIDSASPNQTPLPDRTCQDHPTLGFSSLKEELAEQYPIAYPSFPPVSATALRESNLIRPIKEALRQSAHQTPPHSRSQPTQMGSEDTEGKKTRSMDGDSAVRRFHPQGVPTGQPQPVPDYYEKRLQDLDMSHWTDIHIPSAFAAQIIMLYLRTDHPLLGIFDPYLFIKDLVDRRHRYCSRFLVHAVMYLGCQMYSAFNNDAMEYVDRFGSETKALSALEEEHNSPLNMAALVLHSLSLMAQGRDTVVFKCTKNATRMGMQLGFFPPSNSPPAELAQLSDDDVRVNSHAAWGVFCWSVFLALFYRQPGVEAPKSAPNLPIPKGPSFSRSSGRMSESGSFEEQDLMGSTFPALCEFWLMIHDGIWVYYGGRLDAPPEGWRSKLAEHKFREIVSWTTSLPPSLMRSKKSGPHVPVFHIWLHAALLDIARPFTGEAAQNEQPWKTFLATDSSATTAYKASVNQLKRLILDYRTNYETSTYSILWHTGLLYLINAILENPRDPEWHVYFLLCIYGYESLRRPYSISGSIGKSLLAIALRDTYMSGEEARMLLKDLESDDLSRLKDHLRATFMADLKMAEADPENATVENSAKDFESWALLDDLICREQMDES</sequence>
<feature type="region of interest" description="Disordered" evidence="2">
    <location>
        <begin position="433"/>
        <end position="456"/>
    </location>
</feature>
<dbReference type="EMBL" id="KL659356">
    <property type="protein sequence ID" value="KFA69847.1"/>
    <property type="molecule type" value="Genomic_DNA"/>
</dbReference>
<dbReference type="SMART" id="SM00066">
    <property type="entry name" value="GAL4"/>
    <property type="match status" value="1"/>
</dbReference>
<evidence type="ECO:0000259" key="3">
    <source>
        <dbReference type="PROSITE" id="PS50048"/>
    </source>
</evidence>
<keyword evidence="5" id="KW-1185">Reference proteome</keyword>
<feature type="domain" description="Zn(2)-C6 fungal-type" evidence="3">
    <location>
        <begin position="45"/>
        <end position="76"/>
    </location>
</feature>
<dbReference type="CDD" id="cd12148">
    <property type="entry name" value="fungal_TF_MHR"/>
    <property type="match status" value="1"/>
</dbReference>
<dbReference type="PANTHER" id="PTHR47256:SF1">
    <property type="entry name" value="ZN(II)2CYS6 TRANSCRIPTION FACTOR (EUROFUNG)"/>
    <property type="match status" value="1"/>
</dbReference>
<feature type="compositionally biased region" description="Polar residues" evidence="2">
    <location>
        <begin position="187"/>
        <end position="204"/>
    </location>
</feature>
<dbReference type="Proteomes" id="UP000028524">
    <property type="component" value="Unassembled WGS sequence"/>
</dbReference>
<feature type="compositionally biased region" description="Low complexity" evidence="2">
    <location>
        <begin position="444"/>
        <end position="456"/>
    </location>
</feature>
<evidence type="ECO:0000256" key="2">
    <source>
        <dbReference type="SAM" id="MobiDB-lite"/>
    </source>
</evidence>
<dbReference type="InParanoid" id="A0A084R0W2"/>
<dbReference type="GO" id="GO:0000981">
    <property type="term" value="F:DNA-binding transcription factor activity, RNA polymerase II-specific"/>
    <property type="evidence" value="ECO:0007669"/>
    <property type="project" value="InterPro"/>
</dbReference>
<dbReference type="PROSITE" id="PS00463">
    <property type="entry name" value="ZN2_CY6_FUNGAL_1"/>
    <property type="match status" value="1"/>
</dbReference>
<dbReference type="GO" id="GO:0008270">
    <property type="term" value="F:zinc ion binding"/>
    <property type="evidence" value="ECO:0007669"/>
    <property type="project" value="InterPro"/>
</dbReference>
<gene>
    <name evidence="4" type="ORF">S40285_09604</name>
</gene>
<protein>
    <recommendedName>
        <fullName evidence="3">Zn(2)-C6 fungal-type domain-containing protein</fullName>
    </recommendedName>
</protein>
<dbReference type="CDD" id="cd00067">
    <property type="entry name" value="GAL4"/>
    <property type="match status" value="1"/>
</dbReference>
<dbReference type="InterPro" id="IPR036864">
    <property type="entry name" value="Zn2-C6_fun-type_DNA-bd_sf"/>
</dbReference>
<feature type="region of interest" description="Disordered" evidence="2">
    <location>
        <begin position="1"/>
        <end position="37"/>
    </location>
</feature>
<reference evidence="4 5" key="1">
    <citation type="journal article" date="2014" name="BMC Genomics">
        <title>Comparative genome sequencing reveals chemotype-specific gene clusters in the toxigenic black mold Stachybotrys.</title>
        <authorList>
            <person name="Semeiks J."/>
            <person name="Borek D."/>
            <person name="Otwinowski Z."/>
            <person name="Grishin N.V."/>
        </authorList>
    </citation>
    <scope>NUCLEOTIDE SEQUENCE [LARGE SCALE GENOMIC DNA]</scope>
    <source>
        <strain evidence="4 5">IBT 40285</strain>
    </source>
</reference>
<name>A0A084R0W2_STAC4</name>
<dbReference type="InterPro" id="IPR053187">
    <property type="entry name" value="Notoamide_regulator"/>
</dbReference>
<evidence type="ECO:0000313" key="4">
    <source>
        <dbReference type="EMBL" id="KFA69847.1"/>
    </source>
</evidence>
<feature type="compositionally biased region" description="Basic and acidic residues" evidence="2">
    <location>
        <begin position="207"/>
        <end position="221"/>
    </location>
</feature>
<evidence type="ECO:0000256" key="1">
    <source>
        <dbReference type="ARBA" id="ARBA00023242"/>
    </source>
</evidence>
<dbReference type="PANTHER" id="PTHR47256">
    <property type="entry name" value="ZN(II)2CYS6 TRANSCRIPTION FACTOR (EUROFUNG)-RELATED"/>
    <property type="match status" value="1"/>
</dbReference>